<evidence type="ECO:0000313" key="3">
    <source>
        <dbReference type="Proteomes" id="UP000008805"/>
    </source>
</evidence>
<dbReference type="PANTHER" id="PTHR43798">
    <property type="entry name" value="MONOACYLGLYCEROL LIPASE"/>
    <property type="match status" value="1"/>
</dbReference>
<dbReference type="AlphaFoldDB" id="D6E7H2"/>
<reference evidence="2 3" key="2">
    <citation type="submission" date="2010-03" db="EMBL/GenBank/DDBJ databases">
        <authorList>
            <person name="Pajon A."/>
        </authorList>
    </citation>
    <scope>NUCLEOTIDE SEQUENCE [LARGE SCALE GENOMIC DNA]</scope>
    <source>
        <strain evidence="3">7-10-1-b</strain>
    </source>
</reference>
<protein>
    <submittedName>
        <fullName evidence="2">Predicted hydrolases or acyltransferases (Alpha/beta hydrolase superfamily)</fullName>
    </submittedName>
</protein>
<evidence type="ECO:0000259" key="1">
    <source>
        <dbReference type="Pfam" id="PF12697"/>
    </source>
</evidence>
<dbReference type="HOGENOM" id="CLU_067813_0_0_11"/>
<dbReference type="GO" id="GO:0047372">
    <property type="term" value="F:monoacylglycerol lipase activity"/>
    <property type="evidence" value="ECO:0007669"/>
    <property type="project" value="TreeGrafter"/>
</dbReference>
<reference evidence="2 3" key="1">
    <citation type="submission" date="2010-03" db="EMBL/GenBank/DDBJ databases">
        <title>The genome sequence of Gordonibacter pamelaeae 7-10-1-bT.</title>
        <authorList>
            <consortium name="metaHIT consortium -- http://www.metahit.eu/"/>
            <person name="Pajon A."/>
            <person name="Turner K."/>
            <person name="Parkhill J."/>
            <person name="Timmis K."/>
            <person name="Oxley A."/>
            <person name="Wurdemann D."/>
        </authorList>
    </citation>
    <scope>NUCLEOTIDE SEQUENCE [LARGE SCALE GENOMIC DNA]</scope>
    <source>
        <strain evidence="3">7-10-1-b</strain>
    </source>
</reference>
<feature type="domain" description="AB hydrolase-1" evidence="1">
    <location>
        <begin position="79"/>
        <end position="355"/>
    </location>
</feature>
<accession>D6E7H2</accession>
<sequence length="367" mass="39616">MARVGKKAGMIAGIAIAALALAAGIALAVYVDNNRHGEERDLARAHAAGFEEKQVQVSIAIAGDATLNYAEGPDNGPALVLVHGQGMQWEDYARVLPDLAKRYHVFAVDCFGHGESSHDPALYSCEAIGQAVKAFAAQEVGGAYLVSGHSSGGIVAAWLAANDVEHVTACVLEDPPFFRVTPEEMQAPPGCFVWKDAFEVIHAYLNQEDAVDPAVYYAQHSYLFGLFGGLQPKIAAWTAAERAAAPDAHLTLAWVPHDWVRGLYYYDDFDVRFGETFYDGTWFDGVDQADLLSRITCPTVYLKAQTSYGEDGTLFAANSDEDAARVQQLIACCETTVIESGHDIHYEHPDAFAKAVNEAAGKSSGRR</sequence>
<proteinExistence type="predicted"/>
<dbReference type="InterPro" id="IPR000073">
    <property type="entry name" value="AB_hydrolase_1"/>
</dbReference>
<dbReference type="BioCyc" id="GPAM657308:GPA_RS04095-MONOMER"/>
<dbReference type="KEGG" id="gpa:GPA_08890"/>
<dbReference type="ESTHER" id="9actn-d6e7h2">
    <property type="family name" value="Zearalenone-hydrolase-fam2"/>
</dbReference>
<gene>
    <name evidence="2" type="ORF">GPA_08890</name>
</gene>
<dbReference type="PATRIC" id="fig|657308.3.peg.468"/>
<dbReference type="PANTHER" id="PTHR43798:SF5">
    <property type="entry name" value="MONOACYLGLYCEROL LIPASE ABHD6"/>
    <property type="match status" value="1"/>
</dbReference>
<dbReference type="Proteomes" id="UP000008805">
    <property type="component" value="Chromosome"/>
</dbReference>
<dbReference type="EMBL" id="FP929047">
    <property type="protein sequence ID" value="CBL03669.1"/>
    <property type="molecule type" value="Genomic_DNA"/>
</dbReference>
<keyword evidence="2" id="KW-0808">Transferase</keyword>
<dbReference type="Gene3D" id="3.40.50.1820">
    <property type="entry name" value="alpha/beta hydrolase"/>
    <property type="match status" value="1"/>
</dbReference>
<organism evidence="2 3">
    <name type="scientific">Gordonibacter pamelaeae 7-10-1-b</name>
    <dbReference type="NCBI Taxonomy" id="657308"/>
    <lineage>
        <taxon>Bacteria</taxon>
        <taxon>Bacillati</taxon>
        <taxon>Actinomycetota</taxon>
        <taxon>Coriobacteriia</taxon>
        <taxon>Eggerthellales</taxon>
        <taxon>Eggerthellaceae</taxon>
        <taxon>Gordonibacter</taxon>
    </lineage>
</organism>
<keyword evidence="3" id="KW-1185">Reference proteome</keyword>
<name>D6E7H2_9ACTN</name>
<dbReference type="SUPFAM" id="SSF53474">
    <property type="entry name" value="alpha/beta-Hydrolases"/>
    <property type="match status" value="1"/>
</dbReference>
<dbReference type="Pfam" id="PF12697">
    <property type="entry name" value="Abhydrolase_6"/>
    <property type="match status" value="1"/>
</dbReference>
<dbReference type="InterPro" id="IPR050266">
    <property type="entry name" value="AB_hydrolase_sf"/>
</dbReference>
<evidence type="ECO:0000313" key="2">
    <source>
        <dbReference type="EMBL" id="CBL03669.1"/>
    </source>
</evidence>
<dbReference type="GO" id="GO:0016020">
    <property type="term" value="C:membrane"/>
    <property type="evidence" value="ECO:0007669"/>
    <property type="project" value="TreeGrafter"/>
</dbReference>
<dbReference type="InterPro" id="IPR029058">
    <property type="entry name" value="AB_hydrolase_fold"/>
</dbReference>
<keyword evidence="2" id="KW-0378">Hydrolase</keyword>
<dbReference type="GO" id="GO:0016746">
    <property type="term" value="F:acyltransferase activity"/>
    <property type="evidence" value="ECO:0007669"/>
    <property type="project" value="UniProtKB-KW"/>
</dbReference>
<dbReference type="GO" id="GO:0046464">
    <property type="term" value="P:acylglycerol catabolic process"/>
    <property type="evidence" value="ECO:0007669"/>
    <property type="project" value="TreeGrafter"/>
</dbReference>
<keyword evidence="2" id="KW-0012">Acyltransferase</keyword>